<gene>
    <name evidence="7" type="primary">tnpA</name>
    <name evidence="7" type="ORF">RCS25_P0020</name>
</gene>
<dbReference type="RefSeq" id="WP_162478392.1">
    <property type="nucleotide sequence ID" value="NZ_LT985223.1"/>
</dbReference>
<keyword evidence="3" id="KW-0238">DNA-binding</keyword>
<dbReference type="GO" id="GO:0006313">
    <property type="term" value="P:DNA transposition"/>
    <property type="evidence" value="ECO:0007669"/>
    <property type="project" value="InterPro"/>
</dbReference>
<accession>A0A2P9DXI6</accession>
<dbReference type="Pfam" id="PF13700">
    <property type="entry name" value="DUF4158"/>
    <property type="match status" value="1"/>
</dbReference>
<name>A0A2P9DXI6_ECOLX</name>
<dbReference type="GO" id="GO:0004803">
    <property type="term" value="F:transposase activity"/>
    <property type="evidence" value="ECO:0007669"/>
    <property type="project" value="InterPro"/>
</dbReference>
<keyword evidence="4" id="KW-0233">DNA recombination</keyword>
<evidence type="ECO:0000313" key="7">
    <source>
        <dbReference type="EMBL" id="SPD95851.1"/>
    </source>
</evidence>
<dbReference type="InterPro" id="IPR047653">
    <property type="entry name" value="Tn3-like_transpos"/>
</dbReference>
<dbReference type="GO" id="GO:0003677">
    <property type="term" value="F:DNA binding"/>
    <property type="evidence" value="ECO:0007669"/>
    <property type="project" value="UniProtKB-KW"/>
</dbReference>
<geneLocation type="plasmid" evidence="7">
    <name>RCS25_p</name>
</geneLocation>
<evidence type="ECO:0000256" key="2">
    <source>
        <dbReference type="ARBA" id="ARBA00022578"/>
    </source>
</evidence>
<feature type="domain" description="Tn3 transposase DDE" evidence="5">
    <location>
        <begin position="590"/>
        <end position="978"/>
    </location>
</feature>
<evidence type="ECO:0000259" key="6">
    <source>
        <dbReference type="Pfam" id="PF13700"/>
    </source>
</evidence>
<reference evidence="7" key="1">
    <citation type="submission" date="2018-02" db="EMBL/GenBank/DDBJ databases">
        <authorList>
            <person name="Cohen D.B."/>
            <person name="Kent A.D."/>
        </authorList>
    </citation>
    <scope>NUCLEOTIDE SEQUENCE</scope>
    <source>
        <strain evidence="7">711</strain>
    </source>
</reference>
<organism evidence="7">
    <name type="scientific">Escherichia coli</name>
    <dbReference type="NCBI Taxonomy" id="562"/>
    <lineage>
        <taxon>Bacteria</taxon>
        <taxon>Pseudomonadati</taxon>
        <taxon>Pseudomonadota</taxon>
        <taxon>Gammaproteobacteria</taxon>
        <taxon>Enterobacterales</taxon>
        <taxon>Enterobacteriaceae</taxon>
        <taxon>Escherichia</taxon>
    </lineage>
</organism>
<feature type="domain" description="DUF4158" evidence="6">
    <location>
        <begin position="11"/>
        <end position="174"/>
    </location>
</feature>
<dbReference type="InterPro" id="IPR002513">
    <property type="entry name" value="Tn3_Tnp_DDE_dom"/>
</dbReference>
<keyword evidence="7" id="KW-0614">Plasmid</keyword>
<sequence>MQSTRQGRIQILTATEIDELYRRPEFNQTEREEFFSLDTLALGHVRKMEKLESKIHFILFIGYFRSKPVIPQFHLKDVRQDVRYICQTYFAGAKPQYTVLPKSTRSRLMNQVIDFLGFEQLTPRTSVRLTTRLQDVATIYNNPRYIFDECLAFLGQQRIALPAYSSLQDFVTQAMSTERQRTEQILSQNMSRNAVRTLQSIMADKGLLNSLAGYQGSARGFSPSELDRELQTHQAIKALYPELKQLLDTLSLSRGNMLYYASLVKHRSVYKLRRTPKWQGRLYLICYLFFRYRENNDKLVTAFSYLVNKHSLAAKAFAQQKVAEELEVIRKKLKDAGSILHFFVDDSLDDATPFGEIRKQAFSFIDSDDIRKISQHLHQKDFDLESYQWLYTDDQARKTANSLRKLFISIDIECDVGQQLWAEQITLAKAELTQQRSIKTIDRKLIRLRDQIYLLDEDEVNPRRFEIYLYQKVVRMLEQGRIFVSESEQNKRLDDDLIPKDTWNREKQDLIEKTGLERLHQPIAQTLNELEYNFNNLLTRVTANINADANDFVKCLPRANRLTWSLANRRWKSSIDNPVYSQLRHMGIIEIMDYVSRKTGYLNAFEGLSSQKRNTEAREGDLIACLFGNGANYGLHKIASVSDRSVGALRSVNDSYIRPETVHAANDSISNAIARLPIFKYYTINETAPFGSIDGQKHACRINTFKARFSAKYFRKGKGVSAMTLVVNHVPVNTTVNALNEYEGHFAFDLLYNNSSDIQPGSVATDTHGVNNINFALLDIFGYQFSPRYARFKRVFEEMFDVSLGEELHIALKKPIKHQLIEDEWENIQHIICSLSRKATDQSTVVKKLSSTKRSSRTLTALREYDRLIKSLYVLEYVDNQTLRQFVQHALNRGEAYHQLRRAIASVNGNQFRGGNDYEVELWNDCARLIANCIIYYNSALLSGLVERFETQGNQEVVSLLSNLSPVAWNHIQLAGNYTFARQQEIFSLERLLENVDPLAELASEEGEEIE</sequence>
<evidence type="ECO:0000259" key="5">
    <source>
        <dbReference type="Pfam" id="PF01526"/>
    </source>
</evidence>
<evidence type="ECO:0000256" key="1">
    <source>
        <dbReference type="ARBA" id="ARBA00009402"/>
    </source>
</evidence>
<proteinExistence type="inferred from homology"/>
<dbReference type="AlphaFoldDB" id="A0A2P9DXI6"/>
<comment type="similarity">
    <text evidence="1">Belongs to the transposase 7 family.</text>
</comment>
<dbReference type="NCBIfam" id="NF033527">
    <property type="entry name" value="transpos_Tn3"/>
    <property type="match status" value="1"/>
</dbReference>
<evidence type="ECO:0000256" key="3">
    <source>
        <dbReference type="ARBA" id="ARBA00023125"/>
    </source>
</evidence>
<evidence type="ECO:0000256" key="4">
    <source>
        <dbReference type="ARBA" id="ARBA00023172"/>
    </source>
</evidence>
<dbReference type="InterPro" id="IPR025296">
    <property type="entry name" value="DUF4158"/>
</dbReference>
<dbReference type="EMBL" id="LT985223">
    <property type="protein sequence ID" value="SPD95851.1"/>
    <property type="molecule type" value="Genomic_DNA"/>
</dbReference>
<protein>
    <submittedName>
        <fullName evidence="7">Transposase</fullName>
    </submittedName>
</protein>
<dbReference type="Pfam" id="PF01526">
    <property type="entry name" value="DDE_Tnp_Tn3"/>
    <property type="match status" value="1"/>
</dbReference>
<keyword evidence="2" id="KW-0815">Transposition</keyword>